<dbReference type="Proteomes" id="UP000249464">
    <property type="component" value="Unassembled WGS sequence"/>
</dbReference>
<accession>A0A2X0P323</accession>
<feature type="region of interest" description="Disordered" evidence="1">
    <location>
        <begin position="1"/>
        <end position="43"/>
    </location>
</feature>
<sequence>MGCARDIGGDNKGGGSAIVFGGRAIRSTKPPWNRDGGEGARPEAFARGTMEGDRTFGLVE</sequence>
<proteinExistence type="predicted"/>
<dbReference type="AlphaFoldDB" id="A0A2X0P323"/>
<evidence type="ECO:0000313" key="3">
    <source>
        <dbReference type="Proteomes" id="UP000249464"/>
    </source>
</evidence>
<evidence type="ECO:0000313" key="2">
    <source>
        <dbReference type="EMBL" id="SGY37975.1"/>
    </source>
</evidence>
<gene>
    <name evidence="2" type="primary">BQ5605_C003g01931</name>
    <name evidence="2" type="ORF">BQ5605_C003G01931</name>
</gene>
<organism evidence="2 3">
    <name type="scientific">Microbotryum silenes-dioicae</name>
    <dbReference type="NCBI Taxonomy" id="796604"/>
    <lineage>
        <taxon>Eukaryota</taxon>
        <taxon>Fungi</taxon>
        <taxon>Dikarya</taxon>
        <taxon>Basidiomycota</taxon>
        <taxon>Pucciniomycotina</taxon>
        <taxon>Microbotryomycetes</taxon>
        <taxon>Microbotryales</taxon>
        <taxon>Microbotryaceae</taxon>
        <taxon>Microbotryum</taxon>
    </lineage>
</organism>
<protein>
    <submittedName>
        <fullName evidence="2">BQ5605_C003g01931 protein</fullName>
    </submittedName>
</protein>
<reference evidence="2 3" key="1">
    <citation type="submission" date="2016-11" db="EMBL/GenBank/DDBJ databases">
        <authorList>
            <person name="Jaros S."/>
            <person name="Januszkiewicz K."/>
            <person name="Wedrychowicz H."/>
        </authorList>
    </citation>
    <scope>NUCLEOTIDE SEQUENCE [LARGE SCALE GENOMIC DNA]</scope>
</reference>
<keyword evidence="3" id="KW-1185">Reference proteome</keyword>
<evidence type="ECO:0000256" key="1">
    <source>
        <dbReference type="SAM" id="MobiDB-lite"/>
    </source>
</evidence>
<dbReference type="EMBL" id="FQNC01000042">
    <property type="protein sequence ID" value="SGY37975.1"/>
    <property type="molecule type" value="Genomic_DNA"/>
</dbReference>
<name>A0A2X0P323_9BASI</name>